<evidence type="ECO:0000313" key="3">
    <source>
        <dbReference type="EMBL" id="KAJ8911355.1"/>
    </source>
</evidence>
<name>A0AAV8VB16_9CUCU</name>
<dbReference type="SUPFAM" id="SSF56349">
    <property type="entry name" value="DNA breaking-rejoining enzymes"/>
    <property type="match status" value="1"/>
</dbReference>
<keyword evidence="1" id="KW-0233">DNA recombination</keyword>
<feature type="compositionally biased region" description="Polar residues" evidence="2">
    <location>
        <begin position="285"/>
        <end position="297"/>
    </location>
</feature>
<sequence length="361" mass="41383">MMLRAYCIKEAQNAVNILKTETNPTQYKILVEATFMLLLLHNRKRVGDIQYIELIDVTNMDKTPQEDDILEVLTPTERILTKLYRKIHTIGKGSKDLLVLIPRDIQEFVDTLLAERVKYIDSSNKYFFPNCNGTDEWLNGCYVQRKYSTQCGAKSPALIRSSKLRKHIATMMQLMDLRENEIGQVAAFMGHTQKTHCEFYRLPKDVLMIAKVSKILLKLEKGELQNCKNKTMDEIDVQVEEPEFSNSSSEDEELNTTNNFQIAVNSNEPSHDSESADESSEESDICTNSKRPRQSTVSDEEEMASGGQTSENIETSENIAVSERNIRRIKKRQKQPIESDEDIVENSSVKKTSCVLLERKR</sequence>
<dbReference type="Gene3D" id="1.10.443.10">
    <property type="entry name" value="Intergrase catalytic core"/>
    <property type="match status" value="1"/>
</dbReference>
<feature type="compositionally biased region" description="Polar residues" evidence="2">
    <location>
        <begin position="306"/>
        <end position="319"/>
    </location>
</feature>
<comment type="caution">
    <text evidence="3">The sequence shown here is derived from an EMBL/GenBank/DDBJ whole genome shotgun (WGS) entry which is preliminary data.</text>
</comment>
<dbReference type="EMBL" id="JANEYG010000198">
    <property type="protein sequence ID" value="KAJ8911355.1"/>
    <property type="molecule type" value="Genomic_DNA"/>
</dbReference>
<protein>
    <recommendedName>
        <fullName evidence="5">Tyr recombinase domain-containing protein</fullName>
    </recommendedName>
</protein>
<dbReference type="AlphaFoldDB" id="A0AAV8VB16"/>
<keyword evidence="4" id="KW-1185">Reference proteome</keyword>
<evidence type="ECO:0000256" key="1">
    <source>
        <dbReference type="ARBA" id="ARBA00023172"/>
    </source>
</evidence>
<evidence type="ECO:0000256" key="2">
    <source>
        <dbReference type="SAM" id="MobiDB-lite"/>
    </source>
</evidence>
<dbReference type="Proteomes" id="UP001159042">
    <property type="component" value="Unassembled WGS sequence"/>
</dbReference>
<feature type="compositionally biased region" description="Acidic residues" evidence="2">
    <location>
        <begin position="275"/>
        <end position="284"/>
    </location>
</feature>
<accession>A0AAV8VB16</accession>
<feature type="region of interest" description="Disordered" evidence="2">
    <location>
        <begin position="264"/>
        <end position="361"/>
    </location>
</feature>
<dbReference type="InterPro" id="IPR013762">
    <property type="entry name" value="Integrase-like_cat_sf"/>
</dbReference>
<dbReference type="GO" id="GO:0003677">
    <property type="term" value="F:DNA binding"/>
    <property type="evidence" value="ECO:0007669"/>
    <property type="project" value="InterPro"/>
</dbReference>
<dbReference type="GO" id="GO:0006310">
    <property type="term" value="P:DNA recombination"/>
    <property type="evidence" value="ECO:0007669"/>
    <property type="project" value="UniProtKB-KW"/>
</dbReference>
<reference evidence="3 4" key="1">
    <citation type="journal article" date="2023" name="Insect Mol. Biol.">
        <title>Genome sequencing provides insights into the evolution of gene families encoding plant cell wall-degrading enzymes in longhorned beetles.</title>
        <authorList>
            <person name="Shin N.R."/>
            <person name="Okamura Y."/>
            <person name="Kirsch R."/>
            <person name="Pauchet Y."/>
        </authorList>
    </citation>
    <scope>NUCLEOTIDE SEQUENCE [LARGE SCALE GENOMIC DNA]</scope>
    <source>
        <strain evidence="3">EAD_L_NR</strain>
    </source>
</reference>
<dbReference type="PANTHER" id="PTHR33480">
    <property type="entry name" value="SET DOMAIN-CONTAINING PROTEIN-RELATED"/>
    <property type="match status" value="1"/>
</dbReference>
<gene>
    <name evidence="3" type="ORF">NQ315_011648</name>
</gene>
<organism evidence="3 4">
    <name type="scientific">Exocentrus adspersus</name>
    <dbReference type="NCBI Taxonomy" id="1586481"/>
    <lineage>
        <taxon>Eukaryota</taxon>
        <taxon>Metazoa</taxon>
        <taxon>Ecdysozoa</taxon>
        <taxon>Arthropoda</taxon>
        <taxon>Hexapoda</taxon>
        <taxon>Insecta</taxon>
        <taxon>Pterygota</taxon>
        <taxon>Neoptera</taxon>
        <taxon>Endopterygota</taxon>
        <taxon>Coleoptera</taxon>
        <taxon>Polyphaga</taxon>
        <taxon>Cucujiformia</taxon>
        <taxon>Chrysomeloidea</taxon>
        <taxon>Cerambycidae</taxon>
        <taxon>Lamiinae</taxon>
        <taxon>Acanthocinini</taxon>
        <taxon>Exocentrus</taxon>
    </lineage>
</organism>
<proteinExistence type="predicted"/>
<dbReference type="PANTHER" id="PTHR33480:SF1">
    <property type="entry name" value="TYR RECOMBINASE DOMAIN-CONTAINING PROTEIN"/>
    <property type="match status" value="1"/>
</dbReference>
<evidence type="ECO:0008006" key="5">
    <source>
        <dbReference type="Google" id="ProtNLM"/>
    </source>
</evidence>
<dbReference type="GO" id="GO:0015074">
    <property type="term" value="P:DNA integration"/>
    <property type="evidence" value="ECO:0007669"/>
    <property type="project" value="InterPro"/>
</dbReference>
<evidence type="ECO:0000313" key="4">
    <source>
        <dbReference type="Proteomes" id="UP001159042"/>
    </source>
</evidence>
<dbReference type="InterPro" id="IPR011010">
    <property type="entry name" value="DNA_brk_join_enz"/>
</dbReference>